<keyword evidence="3" id="KW-1185">Reference proteome</keyword>
<evidence type="ECO:0000313" key="3">
    <source>
        <dbReference type="Proteomes" id="UP000194577"/>
    </source>
</evidence>
<dbReference type="Pfam" id="PF12728">
    <property type="entry name" value="HTH_17"/>
    <property type="match status" value="1"/>
</dbReference>
<dbReference type="InterPro" id="IPR010093">
    <property type="entry name" value="SinI_DNA-bd"/>
</dbReference>
<dbReference type="InterPro" id="IPR041657">
    <property type="entry name" value="HTH_17"/>
</dbReference>
<comment type="caution">
    <text evidence="2">The sequence shown here is derived from an EMBL/GenBank/DDBJ whole genome shotgun (WGS) entry which is preliminary data.</text>
</comment>
<proteinExistence type="predicted"/>
<protein>
    <submittedName>
        <fullName evidence="2">DNA-binding protein</fullName>
    </submittedName>
</protein>
<organism evidence="2 3">
    <name type="scientific">Actinomyces ruminis</name>
    <dbReference type="NCBI Taxonomy" id="1937003"/>
    <lineage>
        <taxon>Bacteria</taxon>
        <taxon>Bacillati</taxon>
        <taxon>Actinomycetota</taxon>
        <taxon>Actinomycetes</taxon>
        <taxon>Actinomycetales</taxon>
        <taxon>Actinomycetaceae</taxon>
        <taxon>Actinomyces</taxon>
    </lineage>
</organism>
<gene>
    <name evidence="2" type="ORF">BW737_005585</name>
</gene>
<reference evidence="2 3" key="1">
    <citation type="submission" date="2017-10" db="EMBL/GenBank/DDBJ databases">
        <title>Draft genome sequence of cellulolytic Actinomyces sp CtC72 isolated from cattle rumen fluid.</title>
        <authorList>
            <person name="Joshi A.J."/>
            <person name="Vasudevan G."/>
            <person name="Lanjekar V.B."/>
            <person name="Hivarkar S."/>
            <person name="Engineer A."/>
            <person name="Pore S.D."/>
            <person name="Dhakephalkar P.K."/>
            <person name="Dagar S."/>
        </authorList>
    </citation>
    <scope>NUCLEOTIDE SEQUENCE [LARGE SCALE GENOMIC DNA]</scope>
    <source>
        <strain evidence="3">CtC72</strain>
    </source>
</reference>
<dbReference type="Proteomes" id="UP000194577">
    <property type="component" value="Unassembled WGS sequence"/>
</dbReference>
<dbReference type="InterPro" id="IPR009061">
    <property type="entry name" value="DNA-bd_dom_put_sf"/>
</dbReference>
<keyword evidence="2" id="KW-0238">DNA-binding</keyword>
<dbReference type="EMBL" id="MTPX02000035">
    <property type="protein sequence ID" value="PHP52986.1"/>
    <property type="molecule type" value="Genomic_DNA"/>
</dbReference>
<dbReference type="RefSeq" id="WP_086614835.1">
    <property type="nucleotide sequence ID" value="NZ_MTPX02000035.1"/>
</dbReference>
<name>A0ABX4MC25_9ACTO</name>
<dbReference type="SUPFAM" id="SSF46955">
    <property type="entry name" value="Putative DNA-binding domain"/>
    <property type="match status" value="1"/>
</dbReference>
<evidence type="ECO:0000259" key="1">
    <source>
        <dbReference type="Pfam" id="PF12728"/>
    </source>
</evidence>
<accession>A0ABX4MC25</accession>
<sequence length="164" mass="17712">MAATAAQMRTTLPPEDLEAMLDLSRFLGQVAEPAALVGPDGQTVGLPAEVHRVLMDVVHAMSQGRAITVAPVDQVLTTQEAADFLGISRPTLVKLLESGRIPYECPAAGRHRRVRLADIVAYQQQSAQERGDVLDTMTREATDLGLYDDTAADYTAALRRAREG</sequence>
<dbReference type="GO" id="GO:0003677">
    <property type="term" value="F:DNA binding"/>
    <property type="evidence" value="ECO:0007669"/>
    <property type="project" value="UniProtKB-KW"/>
</dbReference>
<dbReference type="NCBIfam" id="TIGR01764">
    <property type="entry name" value="excise"/>
    <property type="match status" value="1"/>
</dbReference>
<feature type="domain" description="Helix-turn-helix" evidence="1">
    <location>
        <begin position="75"/>
        <end position="125"/>
    </location>
</feature>
<evidence type="ECO:0000313" key="2">
    <source>
        <dbReference type="EMBL" id="PHP52986.1"/>
    </source>
</evidence>